<feature type="transmembrane region" description="Helical" evidence="1">
    <location>
        <begin position="341"/>
        <end position="362"/>
    </location>
</feature>
<feature type="transmembrane region" description="Helical" evidence="1">
    <location>
        <begin position="196"/>
        <end position="215"/>
    </location>
</feature>
<organism evidence="2 3">
    <name type="scientific">Mycobacterium asiaticum</name>
    <dbReference type="NCBI Taxonomy" id="1790"/>
    <lineage>
        <taxon>Bacteria</taxon>
        <taxon>Bacillati</taxon>
        <taxon>Actinomycetota</taxon>
        <taxon>Actinomycetes</taxon>
        <taxon>Mycobacteriales</taxon>
        <taxon>Mycobacteriaceae</taxon>
        <taxon>Mycobacterium</taxon>
    </lineage>
</organism>
<keyword evidence="1" id="KW-1133">Transmembrane helix</keyword>
<dbReference type="RefSeq" id="WP_065138609.1">
    <property type="nucleotide sequence ID" value="NZ_LZLF01000229.1"/>
</dbReference>
<sequence>MNTCTAEFARLAAGLGGLRCDGNPIITFTNPLDLQSWTMPVIELLLIAGAVASLLHALWWRRTTTESSNLVLWICSIFSLLLIEPIAYFPQWFGLEKLMGLTFVHNQFSVQFLYDRLPLYIVAMYPAYAYLAWVLVQRTGILRRYHPVIGAACVAFVFHCLYEIVDTVGVQFRWWVWNQELSTSQPALGVVPLVNLQAFSIGLPFGLALLTLLVARMRSGRWQLLRDVIIVCVCIWPLQFLFSAPATLIDLAGASIETGRLVGTWLLIAVCGVVALWAFVASYRARTADPASVPAAVRRDYFGLVSSVVYLTACVAFWAAALPDYIAATEGVTAGGAPTGSLPYAVVTFVLSIAVVIGAYAATTGTTSIAGDIRADSHRVSTT</sequence>
<gene>
    <name evidence="2" type="ORF">A5640_28280</name>
</gene>
<protein>
    <submittedName>
        <fullName evidence="2">Uncharacterized protein</fullName>
    </submittedName>
</protein>
<feature type="transmembrane region" description="Helical" evidence="1">
    <location>
        <begin position="148"/>
        <end position="176"/>
    </location>
</feature>
<comment type="caution">
    <text evidence="2">The sequence shown here is derived from an EMBL/GenBank/DDBJ whole genome shotgun (WGS) entry which is preliminary data.</text>
</comment>
<feature type="transmembrane region" description="Helical" evidence="1">
    <location>
        <begin position="227"/>
        <end position="249"/>
    </location>
</feature>
<dbReference type="AlphaFoldDB" id="A0A1A3I657"/>
<feature type="transmembrane region" description="Helical" evidence="1">
    <location>
        <begin position="117"/>
        <end position="136"/>
    </location>
</feature>
<evidence type="ECO:0000313" key="2">
    <source>
        <dbReference type="EMBL" id="OBJ89357.1"/>
    </source>
</evidence>
<feature type="transmembrane region" description="Helical" evidence="1">
    <location>
        <begin position="301"/>
        <end position="321"/>
    </location>
</feature>
<keyword evidence="1" id="KW-0472">Membrane</keyword>
<accession>A0A1A3I657</accession>
<feature type="transmembrane region" description="Helical" evidence="1">
    <location>
        <begin position="37"/>
        <end position="58"/>
    </location>
</feature>
<feature type="transmembrane region" description="Helical" evidence="1">
    <location>
        <begin position="70"/>
        <end position="89"/>
    </location>
</feature>
<reference evidence="2 3" key="1">
    <citation type="submission" date="2016-06" db="EMBL/GenBank/DDBJ databases">
        <authorList>
            <person name="Kjaerup R.B."/>
            <person name="Dalgaard T.S."/>
            <person name="Juul-Madsen H.R."/>
        </authorList>
    </citation>
    <scope>NUCLEOTIDE SEQUENCE [LARGE SCALE GENOMIC DNA]</scope>
    <source>
        <strain evidence="2 3">1276495.2</strain>
    </source>
</reference>
<name>A0A1A3I657_MYCAS</name>
<feature type="transmembrane region" description="Helical" evidence="1">
    <location>
        <begin position="261"/>
        <end position="280"/>
    </location>
</feature>
<dbReference type="Proteomes" id="UP000093925">
    <property type="component" value="Unassembled WGS sequence"/>
</dbReference>
<dbReference type="EMBL" id="LZLM01000019">
    <property type="protein sequence ID" value="OBJ89357.1"/>
    <property type="molecule type" value="Genomic_DNA"/>
</dbReference>
<evidence type="ECO:0000256" key="1">
    <source>
        <dbReference type="SAM" id="Phobius"/>
    </source>
</evidence>
<proteinExistence type="predicted"/>
<evidence type="ECO:0000313" key="3">
    <source>
        <dbReference type="Proteomes" id="UP000093925"/>
    </source>
</evidence>
<keyword evidence="1" id="KW-0812">Transmembrane</keyword>